<evidence type="ECO:0000313" key="7">
    <source>
        <dbReference type="EMBL" id="BCI66812.1"/>
    </source>
</evidence>
<dbReference type="AlphaFoldDB" id="A0A6S6PQ46"/>
<dbReference type="PANTHER" id="PTHR30126">
    <property type="entry name" value="HTH-TYPE TRANSCRIPTIONAL REGULATOR"/>
    <property type="match status" value="1"/>
</dbReference>
<dbReference type="SUPFAM" id="SSF46785">
    <property type="entry name" value="Winged helix' DNA-binding domain"/>
    <property type="match status" value="1"/>
</dbReference>
<comment type="similarity">
    <text evidence="1">Belongs to the LysR transcriptional regulatory family.</text>
</comment>
<dbReference type="Gene3D" id="3.40.190.10">
    <property type="entry name" value="Periplasmic binding protein-like II"/>
    <property type="match status" value="2"/>
</dbReference>
<dbReference type="CDD" id="cd05466">
    <property type="entry name" value="PBP2_LTTR_substrate"/>
    <property type="match status" value="1"/>
</dbReference>
<dbReference type="InterPro" id="IPR036390">
    <property type="entry name" value="WH_DNA-bd_sf"/>
</dbReference>
<protein>
    <submittedName>
        <fullName evidence="7">LysR family transcriptional regulator</fullName>
    </submittedName>
</protein>
<reference evidence="7 8" key="1">
    <citation type="submission" date="2020-07" db="EMBL/GenBank/DDBJ databases">
        <title>Complete Genome Sequence of an acetic acid bacterium, Acetobacter aceti JCM20276.</title>
        <authorList>
            <person name="Hirose Y."/>
            <person name="Mihara H."/>
        </authorList>
    </citation>
    <scope>NUCLEOTIDE SEQUENCE [LARGE SCALE GENOMIC DNA]</scope>
    <source>
        <strain evidence="7 8">JCM20276</strain>
    </source>
</reference>
<dbReference type="Gene3D" id="1.10.10.10">
    <property type="entry name" value="Winged helix-like DNA-binding domain superfamily/Winged helix DNA-binding domain"/>
    <property type="match status" value="1"/>
</dbReference>
<dbReference type="InterPro" id="IPR000847">
    <property type="entry name" value="LysR_HTH_N"/>
</dbReference>
<gene>
    <name evidence="7" type="ORF">AAJCM20276_14360</name>
</gene>
<dbReference type="InterPro" id="IPR005119">
    <property type="entry name" value="LysR_subst-bd"/>
</dbReference>
<sequence length="327" mass="36549">MSPKRPPSAHSLLPAPKKQAAPGATRMRRFDNIDLRLLRVFATLAETGSFSAAQITLNLSQSTLSTHLAALEQRLGGALCLRGRKGFRLTPLGEETVEAIQDLFESIDTFQSRISQAPTELGGRLRIGTIGGIINSPEMALQHVLARVVAQIPNIHIDLRLGVPQDLELQVADGTRDVVVGPFARHAPGVQYVELCDEPHALYCGEQHPFFTMKDADISKDMIDQARFSVRAYRKLEDLQRIRHPRASGSIVHMEAQLMMILSGSFIGFLPEQAALPYVKSKQMRAIKRDIYKFSSKHYVAFRTIDEKNRIINTFVDEIIKRCRIGK</sequence>
<dbReference type="GO" id="GO:0000976">
    <property type="term" value="F:transcription cis-regulatory region binding"/>
    <property type="evidence" value="ECO:0007669"/>
    <property type="project" value="TreeGrafter"/>
</dbReference>
<dbReference type="InterPro" id="IPR036388">
    <property type="entry name" value="WH-like_DNA-bd_sf"/>
</dbReference>
<evidence type="ECO:0000256" key="5">
    <source>
        <dbReference type="SAM" id="MobiDB-lite"/>
    </source>
</evidence>
<feature type="domain" description="HTH lysR-type" evidence="6">
    <location>
        <begin position="33"/>
        <end position="90"/>
    </location>
</feature>
<evidence type="ECO:0000256" key="3">
    <source>
        <dbReference type="ARBA" id="ARBA00023125"/>
    </source>
</evidence>
<dbReference type="PANTHER" id="PTHR30126:SF98">
    <property type="entry name" value="HTH-TYPE TRANSCRIPTIONAL ACTIVATOR BAUR"/>
    <property type="match status" value="1"/>
</dbReference>
<dbReference type="Pfam" id="PF00126">
    <property type="entry name" value="HTH_1"/>
    <property type="match status" value="1"/>
</dbReference>
<keyword evidence="4" id="KW-0804">Transcription</keyword>
<evidence type="ECO:0000256" key="2">
    <source>
        <dbReference type="ARBA" id="ARBA00023015"/>
    </source>
</evidence>
<dbReference type="PROSITE" id="PS50931">
    <property type="entry name" value="HTH_LYSR"/>
    <property type="match status" value="1"/>
</dbReference>
<evidence type="ECO:0000313" key="8">
    <source>
        <dbReference type="Proteomes" id="UP000515220"/>
    </source>
</evidence>
<dbReference type="EMBL" id="AP023326">
    <property type="protein sequence ID" value="BCI66812.1"/>
    <property type="molecule type" value="Genomic_DNA"/>
</dbReference>
<evidence type="ECO:0000256" key="1">
    <source>
        <dbReference type="ARBA" id="ARBA00009437"/>
    </source>
</evidence>
<dbReference type="Pfam" id="PF03466">
    <property type="entry name" value="LysR_substrate"/>
    <property type="match status" value="1"/>
</dbReference>
<evidence type="ECO:0000259" key="6">
    <source>
        <dbReference type="PROSITE" id="PS50931"/>
    </source>
</evidence>
<name>A0A6S6PQ46_ACEAC</name>
<organism evidence="7 8">
    <name type="scientific">Acetobacter aceti</name>
    <dbReference type="NCBI Taxonomy" id="435"/>
    <lineage>
        <taxon>Bacteria</taxon>
        <taxon>Pseudomonadati</taxon>
        <taxon>Pseudomonadota</taxon>
        <taxon>Alphaproteobacteria</taxon>
        <taxon>Acetobacterales</taxon>
        <taxon>Acetobacteraceae</taxon>
        <taxon>Acetobacter</taxon>
        <taxon>Acetobacter subgen. Acetobacter</taxon>
    </lineage>
</organism>
<feature type="region of interest" description="Disordered" evidence="5">
    <location>
        <begin position="1"/>
        <end position="24"/>
    </location>
</feature>
<dbReference type="Proteomes" id="UP000515220">
    <property type="component" value="Chromosome"/>
</dbReference>
<proteinExistence type="inferred from homology"/>
<dbReference type="SUPFAM" id="SSF53850">
    <property type="entry name" value="Periplasmic binding protein-like II"/>
    <property type="match status" value="1"/>
</dbReference>
<dbReference type="RefSeq" id="WP_232091896.1">
    <property type="nucleotide sequence ID" value="NZ_AP023326.1"/>
</dbReference>
<keyword evidence="3" id="KW-0238">DNA-binding</keyword>
<accession>A0A6S6PQ46</accession>
<evidence type="ECO:0000256" key="4">
    <source>
        <dbReference type="ARBA" id="ARBA00023163"/>
    </source>
</evidence>
<dbReference type="GO" id="GO:0003700">
    <property type="term" value="F:DNA-binding transcription factor activity"/>
    <property type="evidence" value="ECO:0007669"/>
    <property type="project" value="InterPro"/>
</dbReference>
<keyword evidence="2" id="KW-0805">Transcription regulation</keyword>